<evidence type="ECO:0000313" key="2">
    <source>
        <dbReference type="EMBL" id="MFJ3045175.1"/>
    </source>
</evidence>
<organism evidence="2 3">
    <name type="scientific">Herbaspirillum chlorophenolicum</name>
    <dbReference type="NCBI Taxonomy" id="211589"/>
    <lineage>
        <taxon>Bacteria</taxon>
        <taxon>Pseudomonadati</taxon>
        <taxon>Pseudomonadota</taxon>
        <taxon>Betaproteobacteria</taxon>
        <taxon>Burkholderiales</taxon>
        <taxon>Oxalobacteraceae</taxon>
        <taxon>Herbaspirillum</taxon>
    </lineage>
</organism>
<dbReference type="Pfam" id="PF07254">
    <property type="entry name" value="Cpta_toxin"/>
    <property type="match status" value="1"/>
</dbReference>
<name>A0ABW8EUP7_9BURK</name>
<feature type="transmembrane region" description="Helical" evidence="1">
    <location>
        <begin position="15"/>
        <end position="39"/>
    </location>
</feature>
<gene>
    <name evidence="2" type="ORF">ACIPEN_05030</name>
</gene>
<sequence length="168" mass="18204">MSTIAVSADIKPSRLLLLVMTFACLCVVLVGVAVCLLMPGQLSWLLRGILAAASLIAAAIALFLVLRGRKTIWLHISATGQIRVVEHLINSSSSRAKPQVMKAGLAQLLAGTTVWPGMLFLRLRLENGKTRTIPILSDSVSEDTFRALSVACRWLVSHNMAKAQMLEK</sequence>
<proteinExistence type="predicted"/>
<dbReference type="InterPro" id="IPR009883">
    <property type="entry name" value="YgfX"/>
</dbReference>
<evidence type="ECO:0000256" key="1">
    <source>
        <dbReference type="SAM" id="Phobius"/>
    </source>
</evidence>
<protein>
    <submittedName>
        <fullName evidence="2">Protein YgfX</fullName>
    </submittedName>
</protein>
<evidence type="ECO:0000313" key="3">
    <source>
        <dbReference type="Proteomes" id="UP001617427"/>
    </source>
</evidence>
<feature type="transmembrane region" description="Helical" evidence="1">
    <location>
        <begin position="45"/>
        <end position="66"/>
    </location>
</feature>
<reference evidence="2 3" key="1">
    <citation type="submission" date="2024-10" db="EMBL/GenBank/DDBJ databases">
        <title>The Natural Products Discovery Center: Release of the First 8490 Sequenced Strains for Exploring Actinobacteria Biosynthetic Diversity.</title>
        <authorList>
            <person name="Kalkreuter E."/>
            <person name="Kautsar S.A."/>
            <person name="Yang D."/>
            <person name="Bader C.D."/>
            <person name="Teijaro C.N."/>
            <person name="Fluegel L."/>
            <person name="Davis C.M."/>
            <person name="Simpson J.R."/>
            <person name="Lauterbach L."/>
            <person name="Steele A.D."/>
            <person name="Gui C."/>
            <person name="Meng S."/>
            <person name="Li G."/>
            <person name="Viehrig K."/>
            <person name="Ye F."/>
            <person name="Su P."/>
            <person name="Kiefer A.F."/>
            <person name="Nichols A."/>
            <person name="Cepeda A.J."/>
            <person name="Yan W."/>
            <person name="Fan B."/>
            <person name="Jiang Y."/>
            <person name="Adhikari A."/>
            <person name="Zheng C.-J."/>
            <person name="Schuster L."/>
            <person name="Cowan T.M."/>
            <person name="Smanski M.J."/>
            <person name="Chevrette M.G."/>
            <person name="De Carvalho L.P.S."/>
            <person name="Shen B."/>
        </authorList>
    </citation>
    <scope>NUCLEOTIDE SEQUENCE [LARGE SCALE GENOMIC DNA]</scope>
    <source>
        <strain evidence="2 3">NPDC087045</strain>
    </source>
</reference>
<dbReference type="RefSeq" id="WP_402698601.1">
    <property type="nucleotide sequence ID" value="NZ_JBIUZV010000002.1"/>
</dbReference>
<dbReference type="Proteomes" id="UP001617427">
    <property type="component" value="Unassembled WGS sequence"/>
</dbReference>
<comment type="caution">
    <text evidence="2">The sequence shown here is derived from an EMBL/GenBank/DDBJ whole genome shotgun (WGS) entry which is preliminary data.</text>
</comment>
<dbReference type="EMBL" id="JBIUZV010000002">
    <property type="protein sequence ID" value="MFJ3045175.1"/>
    <property type="molecule type" value="Genomic_DNA"/>
</dbReference>
<keyword evidence="3" id="KW-1185">Reference proteome</keyword>
<accession>A0ABW8EUP7</accession>
<keyword evidence="1" id="KW-0472">Membrane</keyword>
<keyword evidence="1" id="KW-1133">Transmembrane helix</keyword>
<keyword evidence="1" id="KW-0812">Transmembrane</keyword>